<dbReference type="Proteomes" id="UP000516173">
    <property type="component" value="Chromosome"/>
</dbReference>
<gene>
    <name evidence="1" type="ORF">NWFMUON74_40020</name>
</gene>
<dbReference type="InterPro" id="IPR013382">
    <property type="entry name" value="CRISPR-assoc_prot_Cse2"/>
</dbReference>
<dbReference type="AlphaFoldDB" id="A0A7G1KMF5"/>
<dbReference type="NCBIfam" id="TIGR02548">
    <property type="entry name" value="casB_cse2"/>
    <property type="match status" value="1"/>
</dbReference>
<dbReference type="GeneID" id="80348494"/>
<reference evidence="1 2" key="1">
    <citation type="submission" date="2020-08" db="EMBL/GenBank/DDBJ databases">
        <title>Genome Sequencing of Nocardia wallacei strain FMUON74 and assembly.</title>
        <authorList>
            <person name="Toyokawa M."/>
            <person name="Uesaka K."/>
        </authorList>
    </citation>
    <scope>NUCLEOTIDE SEQUENCE [LARGE SCALE GENOMIC DNA]</scope>
    <source>
        <strain evidence="1 2">FMUON74</strain>
    </source>
</reference>
<dbReference type="RefSeq" id="WP_187683345.1">
    <property type="nucleotide sequence ID" value="NZ_AP023396.1"/>
</dbReference>
<keyword evidence="2" id="KW-1185">Reference proteome</keyword>
<dbReference type="Pfam" id="PF09485">
    <property type="entry name" value="CRISPR_Cse2"/>
    <property type="match status" value="1"/>
</dbReference>
<evidence type="ECO:0000313" key="2">
    <source>
        <dbReference type="Proteomes" id="UP000516173"/>
    </source>
</evidence>
<dbReference type="Gene3D" id="1.10.520.40">
    <property type="entry name" value="CRISPR-associated protein Cse2"/>
    <property type="match status" value="1"/>
</dbReference>
<protein>
    <recommendedName>
        <fullName evidence="3">Type I-E CRISPR-associated protein Cse2/CasB</fullName>
    </recommendedName>
</protein>
<dbReference type="EMBL" id="AP023396">
    <property type="protein sequence ID" value="BCK56230.1"/>
    <property type="molecule type" value="Genomic_DNA"/>
</dbReference>
<dbReference type="CDD" id="cd09731">
    <property type="entry name" value="Cse2_I-E"/>
    <property type="match status" value="1"/>
</dbReference>
<dbReference type="InterPro" id="IPR038287">
    <property type="entry name" value="Cse2_sf"/>
</dbReference>
<accession>A0A7G1KMF5</accession>
<dbReference type="KEGG" id="nwl:NWFMUON74_40020"/>
<name>A0A7G1KMF5_9NOCA</name>
<sequence>MTTSTRETTTVERKYRLGDLGRFLDPRLTQLQDNLLRGVPAARADLARLRRGVGKPVGDVPEIWNLTVGDMPDHVRWSRGESYPAVWDDATRTEQAAHAAMTLFAVHQQSMTVRAHKPGTTFGTAVAQLKIRKTANTEAVTRRFTALATAETVEEFLTHARGLITQLRGEGLGFDYARFADDVVALLTPGRQVTVRLAWGRDFHRTTTESTPKTTTKD</sequence>
<organism evidence="1 2">
    <name type="scientific">Nocardia wallacei</name>
    <dbReference type="NCBI Taxonomy" id="480035"/>
    <lineage>
        <taxon>Bacteria</taxon>
        <taxon>Bacillati</taxon>
        <taxon>Actinomycetota</taxon>
        <taxon>Actinomycetes</taxon>
        <taxon>Mycobacteriales</taxon>
        <taxon>Nocardiaceae</taxon>
        <taxon>Nocardia</taxon>
    </lineage>
</organism>
<proteinExistence type="predicted"/>
<evidence type="ECO:0000313" key="1">
    <source>
        <dbReference type="EMBL" id="BCK56230.1"/>
    </source>
</evidence>
<evidence type="ECO:0008006" key="3">
    <source>
        <dbReference type="Google" id="ProtNLM"/>
    </source>
</evidence>